<sequence>MGKSVNLIKGLLACLAVCIASCEGTIYESAKSYDLEVTDAARDTTFVINNRKQPAFIRFSFDGALSHPSAIHWSTDPRFEPKTEILLPAGKPGIPETQDDYFSQKVYVKYISLNDSTSGKLRIKVRI</sequence>
<comment type="caution">
    <text evidence="1">The sequence shown here is derived from an EMBL/GenBank/DDBJ whole genome shotgun (WGS) entry which is preliminary data.</text>
</comment>
<evidence type="ECO:0000313" key="1">
    <source>
        <dbReference type="EMBL" id="MCF0065311.1"/>
    </source>
</evidence>
<dbReference type="RefSeq" id="WP_234658300.1">
    <property type="nucleotide sequence ID" value="NZ_CP094997.1"/>
</dbReference>
<proteinExistence type="predicted"/>
<gene>
    <name evidence="1" type="ORF">LXM26_27605</name>
</gene>
<protein>
    <submittedName>
        <fullName evidence="1">Uncharacterized protein</fullName>
    </submittedName>
</protein>
<dbReference type="Proteomes" id="UP001139000">
    <property type="component" value="Unassembled WGS sequence"/>
</dbReference>
<name>A0A9X1PQY3_9BACT</name>
<accession>A0A9X1PQY3</accession>
<keyword evidence="2" id="KW-1185">Reference proteome</keyword>
<organism evidence="1 2">
    <name type="scientific">Dyadobacter chenwenxiniae</name>
    <dbReference type="NCBI Taxonomy" id="2906456"/>
    <lineage>
        <taxon>Bacteria</taxon>
        <taxon>Pseudomonadati</taxon>
        <taxon>Bacteroidota</taxon>
        <taxon>Cytophagia</taxon>
        <taxon>Cytophagales</taxon>
        <taxon>Spirosomataceae</taxon>
        <taxon>Dyadobacter</taxon>
    </lineage>
</organism>
<dbReference type="EMBL" id="JAJTTC010000010">
    <property type="protein sequence ID" value="MCF0065311.1"/>
    <property type="molecule type" value="Genomic_DNA"/>
</dbReference>
<dbReference type="AlphaFoldDB" id="A0A9X1PQY3"/>
<reference evidence="1" key="1">
    <citation type="submission" date="2021-12" db="EMBL/GenBank/DDBJ databases">
        <title>Novel species in genus Dyadobacter.</title>
        <authorList>
            <person name="Ma C."/>
        </authorList>
    </citation>
    <scope>NUCLEOTIDE SEQUENCE</scope>
    <source>
        <strain evidence="1">LJ419</strain>
    </source>
</reference>
<evidence type="ECO:0000313" key="2">
    <source>
        <dbReference type="Proteomes" id="UP001139000"/>
    </source>
</evidence>